<gene>
    <name evidence="7" type="ORF">SEMRO_114_G056440.1</name>
</gene>
<evidence type="ECO:0000256" key="1">
    <source>
        <dbReference type="ARBA" id="ARBA00004141"/>
    </source>
</evidence>
<keyword evidence="4 5" id="KW-0472">Membrane</keyword>
<dbReference type="EMBL" id="CAICTM010000113">
    <property type="protein sequence ID" value="CAB9501651.1"/>
    <property type="molecule type" value="Genomic_DNA"/>
</dbReference>
<proteinExistence type="predicted"/>
<evidence type="ECO:0000256" key="4">
    <source>
        <dbReference type="ARBA" id="ARBA00023136"/>
    </source>
</evidence>
<reference evidence="7" key="1">
    <citation type="submission" date="2020-06" db="EMBL/GenBank/DDBJ databases">
        <authorList>
            <consortium name="Plant Systems Biology data submission"/>
        </authorList>
    </citation>
    <scope>NUCLEOTIDE SEQUENCE</scope>
    <source>
        <strain evidence="7">D6</strain>
    </source>
</reference>
<dbReference type="OrthoDB" id="199713at2759"/>
<feature type="domain" description="EamA" evidence="6">
    <location>
        <begin position="13"/>
        <end position="150"/>
    </location>
</feature>
<feature type="transmembrane region" description="Helical" evidence="5">
    <location>
        <begin position="279"/>
        <end position="301"/>
    </location>
</feature>
<organism evidence="7 8">
    <name type="scientific">Seminavis robusta</name>
    <dbReference type="NCBI Taxonomy" id="568900"/>
    <lineage>
        <taxon>Eukaryota</taxon>
        <taxon>Sar</taxon>
        <taxon>Stramenopiles</taxon>
        <taxon>Ochrophyta</taxon>
        <taxon>Bacillariophyta</taxon>
        <taxon>Bacillariophyceae</taxon>
        <taxon>Bacillariophycidae</taxon>
        <taxon>Naviculales</taxon>
        <taxon>Naviculaceae</taxon>
        <taxon>Seminavis</taxon>
    </lineage>
</organism>
<dbReference type="InterPro" id="IPR050638">
    <property type="entry name" value="AA-Vitamin_Transporters"/>
</dbReference>
<feature type="transmembrane region" description="Helical" evidence="5">
    <location>
        <begin position="247"/>
        <end position="267"/>
    </location>
</feature>
<dbReference type="PANTHER" id="PTHR32322">
    <property type="entry name" value="INNER MEMBRANE TRANSPORTER"/>
    <property type="match status" value="1"/>
</dbReference>
<feature type="transmembrane region" description="Helical" evidence="5">
    <location>
        <begin position="173"/>
        <end position="192"/>
    </location>
</feature>
<evidence type="ECO:0000256" key="3">
    <source>
        <dbReference type="ARBA" id="ARBA00022989"/>
    </source>
</evidence>
<dbReference type="InterPro" id="IPR000620">
    <property type="entry name" value="EamA_dom"/>
</dbReference>
<dbReference type="SUPFAM" id="SSF103481">
    <property type="entry name" value="Multidrug resistance efflux transporter EmrE"/>
    <property type="match status" value="1"/>
</dbReference>
<dbReference type="Pfam" id="PF00892">
    <property type="entry name" value="EamA"/>
    <property type="match status" value="1"/>
</dbReference>
<feature type="transmembrane region" description="Helical" evidence="5">
    <location>
        <begin position="12"/>
        <end position="34"/>
    </location>
</feature>
<dbReference type="InterPro" id="IPR037185">
    <property type="entry name" value="EmrE-like"/>
</dbReference>
<evidence type="ECO:0000256" key="5">
    <source>
        <dbReference type="SAM" id="Phobius"/>
    </source>
</evidence>
<dbReference type="Proteomes" id="UP001153069">
    <property type="component" value="Unassembled WGS sequence"/>
</dbReference>
<feature type="transmembrane region" description="Helical" evidence="5">
    <location>
        <begin position="110"/>
        <end position="129"/>
    </location>
</feature>
<dbReference type="GO" id="GO:0016020">
    <property type="term" value="C:membrane"/>
    <property type="evidence" value="ECO:0007669"/>
    <property type="project" value="UniProtKB-SubCell"/>
</dbReference>
<sequence>MKNTTTRPTWLLHLALIVGQIFFGMGSVIAGLGLPACNPFAFALYREIAAGTILLSLSVFYLDSNSNKSWIILSIQKPHWNRFLLLGLAIFGNQAGMIAGIKLAGPVAAAVWQPSQPIMTAAIGMVLGWEPWRRTRIAGIVISFLGCASMVLLSTTTTTTATTTITNSMTSILTGHALFFMNCLSTSIYVLLSKAPLRIYSPLLVTAWSYVIASMFMAITTYILTWSSDIMFFLCPDCQGPWNIPSGAWFALFYFILFGSVGAYALLTWANSQAATGTLVISYTVLQPVTAAILTMTMLSFRWYPNCQTTEQHVAYCLTPPGLQSILGMAGIFTGLALVIRTEPPPSLAKADELEMMVVGME</sequence>
<evidence type="ECO:0000313" key="7">
    <source>
        <dbReference type="EMBL" id="CAB9501651.1"/>
    </source>
</evidence>
<evidence type="ECO:0000256" key="2">
    <source>
        <dbReference type="ARBA" id="ARBA00022692"/>
    </source>
</evidence>
<comment type="caution">
    <text evidence="7">The sequence shown here is derived from an EMBL/GenBank/DDBJ whole genome shotgun (WGS) entry which is preliminary data.</text>
</comment>
<name>A0A9N8DGJ1_9STRA</name>
<feature type="transmembrane region" description="Helical" evidence="5">
    <location>
        <begin position="136"/>
        <end position="153"/>
    </location>
</feature>
<dbReference type="PANTHER" id="PTHR32322:SF2">
    <property type="entry name" value="EAMA DOMAIN-CONTAINING PROTEIN"/>
    <property type="match status" value="1"/>
</dbReference>
<evidence type="ECO:0000259" key="6">
    <source>
        <dbReference type="Pfam" id="PF00892"/>
    </source>
</evidence>
<evidence type="ECO:0000313" key="8">
    <source>
        <dbReference type="Proteomes" id="UP001153069"/>
    </source>
</evidence>
<feature type="transmembrane region" description="Helical" evidence="5">
    <location>
        <begin position="321"/>
        <end position="340"/>
    </location>
</feature>
<protein>
    <submittedName>
        <fullName evidence="7">EamA-like transporter family</fullName>
    </submittedName>
</protein>
<keyword evidence="3 5" id="KW-1133">Transmembrane helix</keyword>
<dbReference type="AlphaFoldDB" id="A0A9N8DGJ1"/>
<comment type="subcellular location">
    <subcellularLocation>
        <location evidence="1">Membrane</location>
        <topology evidence="1">Multi-pass membrane protein</topology>
    </subcellularLocation>
</comment>
<feature type="transmembrane region" description="Helical" evidence="5">
    <location>
        <begin position="83"/>
        <end position="104"/>
    </location>
</feature>
<feature type="transmembrane region" description="Helical" evidence="5">
    <location>
        <begin position="40"/>
        <end position="62"/>
    </location>
</feature>
<keyword evidence="8" id="KW-1185">Reference proteome</keyword>
<feature type="transmembrane region" description="Helical" evidence="5">
    <location>
        <begin position="204"/>
        <end position="227"/>
    </location>
</feature>
<keyword evidence="2 5" id="KW-0812">Transmembrane</keyword>
<accession>A0A9N8DGJ1</accession>